<dbReference type="AlphaFoldDB" id="A0A1D3TR04"/>
<proteinExistence type="predicted"/>
<dbReference type="SMART" id="SM00419">
    <property type="entry name" value="HTH_CRP"/>
    <property type="match status" value="1"/>
</dbReference>
<accession>A0A1D3TR04</accession>
<dbReference type="GO" id="GO:0006355">
    <property type="term" value="P:regulation of DNA-templated transcription"/>
    <property type="evidence" value="ECO:0007669"/>
    <property type="project" value="InterPro"/>
</dbReference>
<dbReference type="EMBL" id="FMKA01000003">
    <property type="protein sequence ID" value="SCP96068.1"/>
    <property type="molecule type" value="Genomic_DNA"/>
</dbReference>
<dbReference type="Pfam" id="PF13545">
    <property type="entry name" value="HTH_Crp_2"/>
    <property type="match status" value="1"/>
</dbReference>
<dbReference type="SUPFAM" id="SSF51206">
    <property type="entry name" value="cAMP-binding domain-like"/>
    <property type="match status" value="1"/>
</dbReference>
<dbReference type="GO" id="GO:0003677">
    <property type="term" value="F:DNA binding"/>
    <property type="evidence" value="ECO:0007669"/>
    <property type="project" value="UniProtKB-KW"/>
</dbReference>
<dbReference type="InterPro" id="IPR036390">
    <property type="entry name" value="WH_DNA-bd_sf"/>
</dbReference>
<dbReference type="InterPro" id="IPR000595">
    <property type="entry name" value="cNMP-bd_dom"/>
</dbReference>
<dbReference type="InterPro" id="IPR014710">
    <property type="entry name" value="RmlC-like_jellyroll"/>
</dbReference>
<evidence type="ECO:0000256" key="2">
    <source>
        <dbReference type="ARBA" id="ARBA00023125"/>
    </source>
</evidence>
<dbReference type="InterPro" id="IPR012318">
    <property type="entry name" value="HTH_CRP"/>
</dbReference>
<protein>
    <submittedName>
        <fullName evidence="5">CRP/FNR family transcriptional regulator, anaerobic regulatory protein</fullName>
    </submittedName>
</protein>
<dbReference type="Gene3D" id="1.10.10.10">
    <property type="entry name" value="Winged helix-like DNA-binding domain superfamily/Winged helix DNA-binding domain"/>
    <property type="match status" value="1"/>
</dbReference>
<name>A0A1D3TR04_9FIRM</name>
<dbReference type="STRING" id="1619234.SAMN05421730_1003158"/>
<evidence type="ECO:0000256" key="3">
    <source>
        <dbReference type="ARBA" id="ARBA00023163"/>
    </source>
</evidence>
<dbReference type="InterPro" id="IPR036388">
    <property type="entry name" value="WH-like_DNA-bd_sf"/>
</dbReference>
<organism evidence="5 6">
    <name type="scientific">Anaerobium acetethylicum</name>
    <dbReference type="NCBI Taxonomy" id="1619234"/>
    <lineage>
        <taxon>Bacteria</taxon>
        <taxon>Bacillati</taxon>
        <taxon>Bacillota</taxon>
        <taxon>Clostridia</taxon>
        <taxon>Lachnospirales</taxon>
        <taxon>Lachnospiraceae</taxon>
        <taxon>Anaerobium</taxon>
    </lineage>
</organism>
<evidence type="ECO:0000259" key="4">
    <source>
        <dbReference type="PROSITE" id="PS51063"/>
    </source>
</evidence>
<keyword evidence="3" id="KW-0804">Transcription</keyword>
<keyword evidence="6" id="KW-1185">Reference proteome</keyword>
<keyword evidence="2" id="KW-0238">DNA-binding</keyword>
<sequence>MQVYILENTDIRHSDMENLLPFWSSLSDSEKELINENSRLYSFKAKDNIHGGIGDCTGIILVRSGRLRTYIFSSEGKEITINRLSPGDVCILSASCILHNISFDIRLDAEKDSEIYIIRPNAFDQLKKSNIHVSNFINAVMNERFSDSMWIIEQILFMSFDKRLAIFLLDQSVAEKSDTLHFTHDEIARHLGSAREVVSRMLKYFENEDMVSLSRGSITLADKKKLRDLTI</sequence>
<dbReference type="Gene3D" id="2.60.120.10">
    <property type="entry name" value="Jelly Rolls"/>
    <property type="match status" value="1"/>
</dbReference>
<dbReference type="Pfam" id="PF00027">
    <property type="entry name" value="cNMP_binding"/>
    <property type="match status" value="1"/>
</dbReference>
<evidence type="ECO:0000313" key="5">
    <source>
        <dbReference type="EMBL" id="SCP96068.1"/>
    </source>
</evidence>
<dbReference type="Proteomes" id="UP000199315">
    <property type="component" value="Unassembled WGS sequence"/>
</dbReference>
<evidence type="ECO:0000313" key="6">
    <source>
        <dbReference type="Proteomes" id="UP000199315"/>
    </source>
</evidence>
<keyword evidence="1" id="KW-0805">Transcription regulation</keyword>
<dbReference type="SUPFAM" id="SSF46785">
    <property type="entry name" value="Winged helix' DNA-binding domain"/>
    <property type="match status" value="1"/>
</dbReference>
<dbReference type="InterPro" id="IPR018490">
    <property type="entry name" value="cNMP-bd_dom_sf"/>
</dbReference>
<reference evidence="5 6" key="1">
    <citation type="submission" date="2016-09" db="EMBL/GenBank/DDBJ databases">
        <authorList>
            <person name="Capua I."/>
            <person name="De Benedictis P."/>
            <person name="Joannis T."/>
            <person name="Lombin L.H."/>
            <person name="Cattoli G."/>
        </authorList>
    </citation>
    <scope>NUCLEOTIDE SEQUENCE [LARGE SCALE GENOMIC DNA]</scope>
    <source>
        <strain evidence="5 6">GluBS11</strain>
    </source>
</reference>
<dbReference type="PROSITE" id="PS51063">
    <property type="entry name" value="HTH_CRP_2"/>
    <property type="match status" value="1"/>
</dbReference>
<evidence type="ECO:0000256" key="1">
    <source>
        <dbReference type="ARBA" id="ARBA00023015"/>
    </source>
</evidence>
<feature type="domain" description="HTH crp-type" evidence="4">
    <location>
        <begin position="158"/>
        <end position="224"/>
    </location>
</feature>
<gene>
    <name evidence="5" type="ORF">SAMN05421730_1003158</name>
</gene>
<dbReference type="CDD" id="cd00038">
    <property type="entry name" value="CAP_ED"/>
    <property type="match status" value="1"/>
</dbReference>